<gene>
    <name evidence="3" type="ORF">IEQ34_003551</name>
</gene>
<dbReference type="EMBL" id="JAGFBR010000004">
    <property type="protein sequence ID" value="KAH0468518.1"/>
    <property type="molecule type" value="Genomic_DNA"/>
</dbReference>
<keyword evidence="2" id="KW-1133">Transmembrane helix</keyword>
<comment type="caution">
    <text evidence="3">The sequence shown here is derived from an EMBL/GenBank/DDBJ whole genome shotgun (WGS) entry which is preliminary data.</text>
</comment>
<feature type="transmembrane region" description="Helical" evidence="2">
    <location>
        <begin position="268"/>
        <end position="288"/>
    </location>
</feature>
<keyword evidence="2" id="KW-0472">Membrane</keyword>
<name>A0AAV7HLL3_DENCH</name>
<sequence>MTKEFDLKVLKIVVGSKKFLLILDDIREEENHDISKREDVFAPSILTYWILVTARIDLLTSTTQTTHKRTKMMNQVVRGLQANKQELVTEAESRIQIKATSSARQSTCIKAADNSVHKLLYNATESATSMQADRRRTNPQMKSQRHATGSATFVQADKRRLQASTLRHRICNTRTSRQKASTSYNPTPPDLQYSYKQTEGVHKLQSNATGSATFLSYDGRHPIIMVGKCLDFAYLGFAGFGVHLVLWAVCCFRLSYNGRHPMIMVGKCLGFAYLGFAGFGVHLVLWAVCCFRCFLGGVWGSAAGSAPPCGVCAFRFPPWLLPRGSLVYLPPKDLFIVIYSNACPGGITFTNYVVKMTQSRRSPFDMFTKSEVAVKEVWCMNLESLLCALIVSEARSK</sequence>
<evidence type="ECO:0000313" key="4">
    <source>
        <dbReference type="Proteomes" id="UP000775213"/>
    </source>
</evidence>
<dbReference type="Proteomes" id="UP000775213">
    <property type="component" value="Unassembled WGS sequence"/>
</dbReference>
<evidence type="ECO:0000256" key="1">
    <source>
        <dbReference type="SAM" id="MobiDB-lite"/>
    </source>
</evidence>
<feature type="region of interest" description="Disordered" evidence="1">
    <location>
        <begin position="127"/>
        <end position="151"/>
    </location>
</feature>
<evidence type="ECO:0000256" key="2">
    <source>
        <dbReference type="SAM" id="Phobius"/>
    </source>
</evidence>
<accession>A0AAV7HLL3</accession>
<keyword evidence="2" id="KW-0812">Transmembrane</keyword>
<organism evidence="3 4">
    <name type="scientific">Dendrobium chrysotoxum</name>
    <name type="common">Orchid</name>
    <dbReference type="NCBI Taxonomy" id="161865"/>
    <lineage>
        <taxon>Eukaryota</taxon>
        <taxon>Viridiplantae</taxon>
        <taxon>Streptophyta</taxon>
        <taxon>Embryophyta</taxon>
        <taxon>Tracheophyta</taxon>
        <taxon>Spermatophyta</taxon>
        <taxon>Magnoliopsida</taxon>
        <taxon>Liliopsida</taxon>
        <taxon>Asparagales</taxon>
        <taxon>Orchidaceae</taxon>
        <taxon>Epidendroideae</taxon>
        <taxon>Malaxideae</taxon>
        <taxon>Dendrobiinae</taxon>
        <taxon>Dendrobium</taxon>
    </lineage>
</organism>
<feature type="compositionally biased region" description="Polar residues" evidence="1">
    <location>
        <begin position="138"/>
        <end position="151"/>
    </location>
</feature>
<reference evidence="3 4" key="1">
    <citation type="journal article" date="2021" name="Hortic Res">
        <title>Chromosome-scale assembly of the Dendrobium chrysotoxum genome enhances the understanding of orchid evolution.</title>
        <authorList>
            <person name="Zhang Y."/>
            <person name="Zhang G.Q."/>
            <person name="Zhang D."/>
            <person name="Liu X.D."/>
            <person name="Xu X.Y."/>
            <person name="Sun W.H."/>
            <person name="Yu X."/>
            <person name="Zhu X."/>
            <person name="Wang Z.W."/>
            <person name="Zhao X."/>
            <person name="Zhong W.Y."/>
            <person name="Chen H."/>
            <person name="Yin W.L."/>
            <person name="Huang T."/>
            <person name="Niu S.C."/>
            <person name="Liu Z.J."/>
        </authorList>
    </citation>
    <scope>NUCLEOTIDE SEQUENCE [LARGE SCALE GENOMIC DNA]</scope>
    <source>
        <strain evidence="3">Lindl</strain>
    </source>
</reference>
<proteinExistence type="predicted"/>
<dbReference type="AlphaFoldDB" id="A0AAV7HLL3"/>
<evidence type="ECO:0000313" key="3">
    <source>
        <dbReference type="EMBL" id="KAH0468518.1"/>
    </source>
</evidence>
<feature type="transmembrane region" description="Helical" evidence="2">
    <location>
        <begin position="232"/>
        <end position="256"/>
    </location>
</feature>
<protein>
    <submittedName>
        <fullName evidence="3">Uncharacterized protein</fullName>
    </submittedName>
</protein>
<keyword evidence="4" id="KW-1185">Reference proteome</keyword>